<proteinExistence type="predicted"/>
<accession>A0A4S4KHR6</accession>
<protein>
    <submittedName>
        <fullName evidence="1">Uncharacterized protein</fullName>
    </submittedName>
</protein>
<comment type="caution">
    <text evidence="1">The sequence shown here is derived from an EMBL/GenBank/DDBJ whole genome shotgun (WGS) entry which is preliminary data.</text>
</comment>
<reference evidence="1 2" key="1">
    <citation type="submission" date="2019-02" db="EMBL/GenBank/DDBJ databases">
        <title>Genome sequencing of the rare red list fungi Phlebia centrifuga.</title>
        <authorList>
            <person name="Buettner E."/>
            <person name="Kellner H."/>
        </authorList>
    </citation>
    <scope>NUCLEOTIDE SEQUENCE [LARGE SCALE GENOMIC DNA]</scope>
    <source>
        <strain evidence="1 2">DSM 108282</strain>
    </source>
</reference>
<organism evidence="1 2">
    <name type="scientific">Hermanssonia centrifuga</name>
    <dbReference type="NCBI Taxonomy" id="98765"/>
    <lineage>
        <taxon>Eukaryota</taxon>
        <taxon>Fungi</taxon>
        <taxon>Dikarya</taxon>
        <taxon>Basidiomycota</taxon>
        <taxon>Agaricomycotina</taxon>
        <taxon>Agaricomycetes</taxon>
        <taxon>Polyporales</taxon>
        <taxon>Meruliaceae</taxon>
        <taxon>Hermanssonia</taxon>
    </lineage>
</organism>
<dbReference type="AlphaFoldDB" id="A0A4S4KHR6"/>
<sequence length="70" mass="7686">MKHLDDLKLQYNHITGLGQTIEDKTYINIIIASLPLSYHPTIDALSTSIDTQNKIGTTLGTNYVPVLTSA</sequence>
<dbReference type="Proteomes" id="UP000309038">
    <property type="component" value="Unassembled WGS sequence"/>
</dbReference>
<gene>
    <name evidence="1" type="ORF">EW026_g4238</name>
</gene>
<evidence type="ECO:0000313" key="2">
    <source>
        <dbReference type="Proteomes" id="UP000309038"/>
    </source>
</evidence>
<keyword evidence="2" id="KW-1185">Reference proteome</keyword>
<name>A0A4S4KHR6_9APHY</name>
<dbReference type="EMBL" id="SGPJ01000147">
    <property type="protein sequence ID" value="THG97835.1"/>
    <property type="molecule type" value="Genomic_DNA"/>
</dbReference>
<evidence type="ECO:0000313" key="1">
    <source>
        <dbReference type="EMBL" id="THG97835.1"/>
    </source>
</evidence>